<comment type="similarity">
    <text evidence="2">Belongs to the ORC3 family.</text>
</comment>
<dbReference type="GO" id="GO:0031261">
    <property type="term" value="C:DNA replication preinitiation complex"/>
    <property type="evidence" value="ECO:0007669"/>
    <property type="project" value="TreeGrafter"/>
</dbReference>
<organism evidence="9 10">
    <name type="scientific">Zalerion maritima</name>
    <dbReference type="NCBI Taxonomy" id="339359"/>
    <lineage>
        <taxon>Eukaryota</taxon>
        <taxon>Fungi</taxon>
        <taxon>Dikarya</taxon>
        <taxon>Ascomycota</taxon>
        <taxon>Pezizomycotina</taxon>
        <taxon>Sordariomycetes</taxon>
        <taxon>Lulworthiomycetidae</taxon>
        <taxon>Lulworthiales</taxon>
        <taxon>Lulworthiaceae</taxon>
        <taxon>Zalerion</taxon>
    </lineage>
</organism>
<evidence type="ECO:0000313" key="10">
    <source>
        <dbReference type="Proteomes" id="UP001201980"/>
    </source>
</evidence>
<reference evidence="9" key="1">
    <citation type="submission" date="2022-07" db="EMBL/GenBank/DDBJ databases">
        <title>Draft genome sequence of Zalerion maritima ATCC 34329, a (micro)plastics degrading marine fungus.</title>
        <authorList>
            <person name="Paco A."/>
            <person name="Goncalves M.F.M."/>
            <person name="Rocha-Santos T.A.P."/>
            <person name="Alves A."/>
        </authorList>
    </citation>
    <scope>NUCLEOTIDE SEQUENCE</scope>
    <source>
        <strain evidence="9">ATCC 34329</strain>
    </source>
</reference>
<dbReference type="AlphaFoldDB" id="A0AAD5WUH5"/>
<comment type="subcellular location">
    <subcellularLocation>
        <location evidence="1">Nucleus</location>
    </subcellularLocation>
</comment>
<dbReference type="PANTHER" id="PTHR12748:SF0">
    <property type="entry name" value="ORIGIN RECOGNITION COMPLEX SUBUNIT 3"/>
    <property type="match status" value="1"/>
</dbReference>
<keyword evidence="5" id="KW-0539">Nucleus</keyword>
<name>A0AAD5WUH5_9PEZI</name>
<gene>
    <name evidence="9" type="ORF">MKZ38_006443</name>
</gene>
<dbReference type="Proteomes" id="UP001201980">
    <property type="component" value="Unassembled WGS sequence"/>
</dbReference>
<dbReference type="InterPro" id="IPR045667">
    <property type="entry name" value="ORC3_N"/>
</dbReference>
<dbReference type="Pfam" id="PF18137">
    <property type="entry name" value="WHD_ORC"/>
    <property type="match status" value="1"/>
</dbReference>
<feature type="domain" description="Origin recognition complex subunit 3 winged helix C-terminal" evidence="8">
    <location>
        <begin position="615"/>
        <end position="721"/>
    </location>
</feature>
<dbReference type="EMBL" id="JAKWBI020000039">
    <property type="protein sequence ID" value="KAJ2905050.1"/>
    <property type="molecule type" value="Genomic_DNA"/>
</dbReference>
<evidence type="ECO:0000259" key="7">
    <source>
        <dbReference type="Pfam" id="PF07034"/>
    </source>
</evidence>
<evidence type="ECO:0000259" key="8">
    <source>
        <dbReference type="Pfam" id="PF18137"/>
    </source>
</evidence>
<dbReference type="InterPro" id="IPR040855">
    <property type="entry name" value="ORC_WH_C"/>
</dbReference>
<sequence>MVDHEAIFAEQEHQAAYIFEPEDDGGDRTRKRRKLSKRRSRSGKISTTELASFSAFPPLLVGKETEKCCILRQQLFTRSWSRISASIRRILREANQSTLDHVAAFVCAEAEAASDCSPGPVIPAAFILTGPNIASQDLLFDQLDESLNAEPGSKAVRLRSTDAPNLKAALKKIIQDVISHSPPHGIAHDGNQEGDPDMELALGGRRYLDYDLDALHSHAKSHGIDHVTIALQDSEAFDTSLISDLVLLFKSWIGRLTFILVFGVATSVDLFQARLPRSTCQSLQGDQFDVAHSSQVLDNVFKIAIASSSVPLRLGPNLLRRMVDRQHDQVAGIHVFASSVKYAYMCHFYANPLSILLADAGDLGPDHLQPEHLEAIRNLPSYRRHVEELVESGRLATARALLTDDVGLAAHAMEHIERAREWATKATRALALFAASSLDAQDFTTHYIEALSGGLLLDGHSELAESIKRMSPDQVSTLMGKAINILERGDEALGLPGWSHEVPELLRRLKGLMEEVEALQGQSQLSKTPLRSKYSAQSRVLRTTVIAQKVQLSQDVSTLTSEDKAYTQLVEQASEALVSAVYCRPPQQMFLSEAWLFDSTSPSENIFIPQPGPVVEKALAQPQDYLSCSCCSNTRGELNMATAPTMSVLYHLYLDAGPLINVADLWTAFYGLVGSGREDGTGDEGLEEREALVLFYRGLAELRAMGFVKATKKKADHIAKLKHIS</sequence>
<dbReference type="GO" id="GO:0005656">
    <property type="term" value="C:nuclear pre-replicative complex"/>
    <property type="evidence" value="ECO:0007669"/>
    <property type="project" value="TreeGrafter"/>
</dbReference>
<accession>A0AAD5WUH5</accession>
<dbReference type="Pfam" id="PF07034">
    <property type="entry name" value="ORC3_N"/>
    <property type="match status" value="1"/>
</dbReference>
<dbReference type="GO" id="GO:0003688">
    <property type="term" value="F:DNA replication origin binding"/>
    <property type="evidence" value="ECO:0007669"/>
    <property type="project" value="TreeGrafter"/>
</dbReference>
<dbReference type="InterPro" id="IPR020795">
    <property type="entry name" value="ORC3"/>
</dbReference>
<evidence type="ECO:0000256" key="3">
    <source>
        <dbReference type="ARBA" id="ARBA00022705"/>
    </source>
</evidence>
<dbReference type="CDD" id="cd20704">
    <property type="entry name" value="Orc3"/>
    <property type="match status" value="2"/>
</dbReference>
<evidence type="ECO:0000256" key="4">
    <source>
        <dbReference type="ARBA" id="ARBA00023125"/>
    </source>
</evidence>
<keyword evidence="4" id="KW-0238">DNA-binding</keyword>
<proteinExistence type="inferred from homology"/>
<dbReference type="PANTHER" id="PTHR12748">
    <property type="entry name" value="ORIGIN RECOGNITION COMPLEX SUBUNIT 3"/>
    <property type="match status" value="1"/>
</dbReference>
<keyword evidence="3" id="KW-0235">DNA replication</keyword>
<dbReference type="GO" id="GO:0005664">
    <property type="term" value="C:nuclear origin of replication recognition complex"/>
    <property type="evidence" value="ECO:0007669"/>
    <property type="project" value="InterPro"/>
</dbReference>
<evidence type="ECO:0000256" key="1">
    <source>
        <dbReference type="ARBA" id="ARBA00004123"/>
    </source>
</evidence>
<dbReference type="GO" id="GO:0006270">
    <property type="term" value="P:DNA replication initiation"/>
    <property type="evidence" value="ECO:0007669"/>
    <property type="project" value="TreeGrafter"/>
</dbReference>
<feature type="region of interest" description="Disordered" evidence="6">
    <location>
        <begin position="21"/>
        <end position="43"/>
    </location>
</feature>
<evidence type="ECO:0000313" key="9">
    <source>
        <dbReference type="EMBL" id="KAJ2905050.1"/>
    </source>
</evidence>
<feature type="compositionally biased region" description="Basic residues" evidence="6">
    <location>
        <begin position="29"/>
        <end position="42"/>
    </location>
</feature>
<evidence type="ECO:0000256" key="6">
    <source>
        <dbReference type="SAM" id="MobiDB-lite"/>
    </source>
</evidence>
<keyword evidence="10" id="KW-1185">Reference proteome</keyword>
<protein>
    <submittedName>
        <fullName evidence="9">Origin recognition complex subunit protein</fullName>
    </submittedName>
</protein>
<feature type="domain" description="Origin recognition complex subunit 3 N-terminal" evidence="7">
    <location>
        <begin position="42"/>
        <end position="356"/>
    </location>
</feature>
<evidence type="ECO:0000256" key="2">
    <source>
        <dbReference type="ARBA" id="ARBA00010977"/>
    </source>
</evidence>
<evidence type="ECO:0000256" key="5">
    <source>
        <dbReference type="ARBA" id="ARBA00023242"/>
    </source>
</evidence>
<comment type="caution">
    <text evidence="9">The sequence shown here is derived from an EMBL/GenBank/DDBJ whole genome shotgun (WGS) entry which is preliminary data.</text>
</comment>